<dbReference type="OrthoDB" id="21416at2759"/>
<evidence type="ECO:0000313" key="4">
    <source>
        <dbReference type="Proteomes" id="UP000250140"/>
    </source>
</evidence>
<dbReference type="InterPro" id="IPR027417">
    <property type="entry name" value="P-loop_NTPase"/>
</dbReference>
<gene>
    <name evidence="3" type="ORF">AOQ84DRAFT_425849</name>
</gene>
<reference evidence="3 4" key="1">
    <citation type="journal article" date="2016" name="Nat. Commun.">
        <title>Ectomycorrhizal ecology is imprinted in the genome of the dominant symbiotic fungus Cenococcum geophilum.</title>
        <authorList>
            <consortium name="DOE Joint Genome Institute"/>
            <person name="Peter M."/>
            <person name="Kohler A."/>
            <person name="Ohm R.A."/>
            <person name="Kuo A."/>
            <person name="Krutzmann J."/>
            <person name="Morin E."/>
            <person name="Arend M."/>
            <person name="Barry K.W."/>
            <person name="Binder M."/>
            <person name="Choi C."/>
            <person name="Clum A."/>
            <person name="Copeland A."/>
            <person name="Grisel N."/>
            <person name="Haridas S."/>
            <person name="Kipfer T."/>
            <person name="LaButti K."/>
            <person name="Lindquist E."/>
            <person name="Lipzen A."/>
            <person name="Maire R."/>
            <person name="Meier B."/>
            <person name="Mihaltcheva S."/>
            <person name="Molinier V."/>
            <person name="Murat C."/>
            <person name="Poggeler S."/>
            <person name="Quandt C.A."/>
            <person name="Sperisen C."/>
            <person name="Tritt A."/>
            <person name="Tisserant E."/>
            <person name="Crous P.W."/>
            <person name="Henrissat B."/>
            <person name="Nehls U."/>
            <person name="Egli S."/>
            <person name="Spatafora J.W."/>
            <person name="Grigoriev I.V."/>
            <person name="Martin F.M."/>
        </authorList>
    </citation>
    <scope>NUCLEOTIDE SEQUENCE [LARGE SCALE GENOMIC DNA]</scope>
    <source>
        <strain evidence="3 4">CBS 207.34</strain>
    </source>
</reference>
<dbReference type="SUPFAM" id="SSF52540">
    <property type="entry name" value="P-loop containing nucleoside triphosphate hydrolases"/>
    <property type="match status" value="1"/>
</dbReference>
<evidence type="ECO:0000259" key="2">
    <source>
        <dbReference type="SMART" id="SM00355"/>
    </source>
</evidence>
<keyword evidence="1" id="KW-0677">Repeat</keyword>
<evidence type="ECO:0000256" key="1">
    <source>
        <dbReference type="ARBA" id="ARBA00022737"/>
    </source>
</evidence>
<protein>
    <recommendedName>
        <fullName evidence="2">C2H2-type domain-containing protein</fullName>
    </recommendedName>
</protein>
<dbReference type="EMBL" id="KV749151">
    <property type="protein sequence ID" value="OCL10848.1"/>
    <property type="molecule type" value="Genomic_DNA"/>
</dbReference>
<dbReference type="PANTHER" id="PTHR10039">
    <property type="entry name" value="AMELOGENIN"/>
    <property type="match status" value="1"/>
</dbReference>
<organism evidence="3 4">
    <name type="scientific">Glonium stellatum</name>
    <dbReference type="NCBI Taxonomy" id="574774"/>
    <lineage>
        <taxon>Eukaryota</taxon>
        <taxon>Fungi</taxon>
        <taxon>Dikarya</taxon>
        <taxon>Ascomycota</taxon>
        <taxon>Pezizomycotina</taxon>
        <taxon>Dothideomycetes</taxon>
        <taxon>Pleosporomycetidae</taxon>
        <taxon>Gloniales</taxon>
        <taxon>Gloniaceae</taxon>
        <taxon>Glonium</taxon>
    </lineage>
</organism>
<keyword evidence="4" id="KW-1185">Reference proteome</keyword>
<dbReference type="InterPro" id="IPR056125">
    <property type="entry name" value="DUF7708"/>
</dbReference>
<dbReference type="Pfam" id="PF22939">
    <property type="entry name" value="WHD_GPIID"/>
    <property type="match status" value="1"/>
</dbReference>
<dbReference type="Proteomes" id="UP000250140">
    <property type="component" value="Unassembled WGS sequence"/>
</dbReference>
<feature type="non-terminal residue" evidence="3">
    <location>
        <position position="761"/>
    </location>
</feature>
<proteinExistence type="predicted"/>
<dbReference type="Pfam" id="PF24809">
    <property type="entry name" value="DUF7708"/>
    <property type="match status" value="1"/>
</dbReference>
<evidence type="ECO:0000313" key="3">
    <source>
        <dbReference type="EMBL" id="OCL10848.1"/>
    </source>
</evidence>
<dbReference type="AlphaFoldDB" id="A0A8E2JVB9"/>
<dbReference type="InterPro" id="IPR054471">
    <property type="entry name" value="GPIID_WHD"/>
</dbReference>
<dbReference type="InterPro" id="IPR056884">
    <property type="entry name" value="NPHP3-like_N"/>
</dbReference>
<feature type="non-terminal residue" evidence="3">
    <location>
        <position position="1"/>
    </location>
</feature>
<feature type="domain" description="C2H2-type" evidence="2">
    <location>
        <begin position="684"/>
        <end position="711"/>
    </location>
</feature>
<dbReference type="PANTHER" id="PTHR10039:SF14">
    <property type="entry name" value="NACHT DOMAIN-CONTAINING PROTEIN"/>
    <property type="match status" value="1"/>
</dbReference>
<dbReference type="InterPro" id="IPR013087">
    <property type="entry name" value="Znf_C2H2_type"/>
</dbReference>
<dbReference type="Gene3D" id="3.40.50.300">
    <property type="entry name" value="P-loop containing nucleotide triphosphate hydrolases"/>
    <property type="match status" value="1"/>
</dbReference>
<name>A0A8E2JVB9_9PEZI</name>
<feature type="domain" description="C2H2-type" evidence="2">
    <location>
        <begin position="715"/>
        <end position="742"/>
    </location>
</feature>
<dbReference type="Pfam" id="PF24883">
    <property type="entry name" value="NPHP3_N"/>
    <property type="match status" value="1"/>
</dbReference>
<accession>A0A8E2JVB9</accession>
<dbReference type="SMART" id="SM00355">
    <property type="entry name" value="ZnF_C2H2"/>
    <property type="match status" value="2"/>
</dbReference>
<sequence>QVASAYSEAFDALLDAYEEIGDNIPLISQYQDLLECAQAVHNPYLQKALTMIYTDILEFHRNALRYFQQRIWKQLFQATWKTFRTKFSGLVENMRRHQRLLESQASLVQSIQLRELNIAHFEQLFQDLDYENFSRKLKNYPESGLWLVNDGRMQSWLNPDMCGSPLLWVTGIPGAGKTILASRIIGTIQSLEKSNPISVVFFYCKHNDPERNTFCAIAKDILAQLLNANDGLLPYILEKAASSGHTVLQSLDLAKHLLEIALKSLEKVYVVIDGLDECERKEKKKITTWFREMIDDLAGTDSDNLRCLFFSQDDGEIGKLLAAKASIVKITAHDTKADIEKYISIQSEKIQATTAGMYTPSVSRIAFILLNYYEGMFLFAKLAMKHLKGQPSREALTEALTPNIFPRDLEQLYDRLADRILKSGDVLMREAAERILGWIVYAKRPLRWHEIQGAISVNLDNQDMEFESRKLRVDAKRLCGSLVDYHHSDDTVQLVHLTARTFLLHHQTNLQLASLELDLTRLCLGYLNLRCFGNGLDNEKMKEFALSGWYSFLTYAARHWADHLEHWVENCRDTEVVKKVEQQVQDFLQKYWSKARPQMPIPKDIRQKFKLFQESDNFEGLLTAISVWKKQCTSFGPASVVSEQSELLEQIIRPRDILELIIGSAVDNEGLKLRFSTYYGPRLYKCPRLSCEYFTEGFETGLQRDSHIKKHDRGFSCTYPGCPYGLLGFKTKNELEKHISSHRSATEAEVESFPVIQDPRS</sequence>